<keyword evidence="3" id="KW-1185">Reference proteome</keyword>
<reference evidence="2" key="1">
    <citation type="journal article" date="2021" name="Sci. Adv.">
        <title>The American lobster genome reveals insights on longevity, neural, and immune adaptations.</title>
        <authorList>
            <person name="Polinski J.M."/>
            <person name="Zimin A.V."/>
            <person name="Clark K.F."/>
            <person name="Kohn A.B."/>
            <person name="Sadowski N."/>
            <person name="Timp W."/>
            <person name="Ptitsyn A."/>
            <person name="Khanna P."/>
            <person name="Romanova D.Y."/>
            <person name="Williams P."/>
            <person name="Greenwood S.J."/>
            <person name="Moroz L.L."/>
            <person name="Walt D.R."/>
            <person name="Bodnar A.G."/>
        </authorList>
    </citation>
    <scope>NUCLEOTIDE SEQUENCE</scope>
    <source>
        <strain evidence="2">GMGI-L3</strain>
    </source>
</reference>
<dbReference type="PANTHER" id="PTHR31435:SF9">
    <property type="entry name" value="PROTEIN NATD1"/>
    <property type="match status" value="1"/>
</dbReference>
<name>A0A8J5NAI7_HOMAM</name>
<accession>A0A8J5NAI7</accession>
<dbReference type="Proteomes" id="UP000747542">
    <property type="component" value="Unassembled WGS sequence"/>
</dbReference>
<proteinExistence type="predicted"/>
<organism evidence="2 3">
    <name type="scientific">Homarus americanus</name>
    <name type="common">American lobster</name>
    <dbReference type="NCBI Taxonomy" id="6706"/>
    <lineage>
        <taxon>Eukaryota</taxon>
        <taxon>Metazoa</taxon>
        <taxon>Ecdysozoa</taxon>
        <taxon>Arthropoda</taxon>
        <taxon>Crustacea</taxon>
        <taxon>Multicrustacea</taxon>
        <taxon>Malacostraca</taxon>
        <taxon>Eumalacostraca</taxon>
        <taxon>Eucarida</taxon>
        <taxon>Decapoda</taxon>
        <taxon>Pleocyemata</taxon>
        <taxon>Astacidea</taxon>
        <taxon>Nephropoidea</taxon>
        <taxon>Nephropidae</taxon>
        <taxon>Homarus</taxon>
    </lineage>
</organism>
<feature type="domain" description="N-acetyltransferase" evidence="1">
    <location>
        <begin position="37"/>
        <end position="127"/>
    </location>
</feature>
<dbReference type="Pfam" id="PF14542">
    <property type="entry name" value="Acetyltransf_CG"/>
    <property type="match status" value="1"/>
</dbReference>
<dbReference type="PROSITE" id="PS51729">
    <property type="entry name" value="GNAT_YJDJ"/>
    <property type="match status" value="1"/>
</dbReference>
<dbReference type="InterPro" id="IPR031165">
    <property type="entry name" value="GNAT_YJDJ"/>
</dbReference>
<dbReference type="OrthoDB" id="74247at2759"/>
<dbReference type="EMBL" id="JAHLQT010004633">
    <property type="protein sequence ID" value="KAG7175793.1"/>
    <property type="molecule type" value="Genomic_DNA"/>
</dbReference>
<dbReference type="InterPro" id="IPR045057">
    <property type="entry name" value="Gcn5-rel_NAT"/>
</dbReference>
<evidence type="ECO:0000313" key="2">
    <source>
        <dbReference type="EMBL" id="KAG7175793.1"/>
    </source>
</evidence>
<evidence type="ECO:0000313" key="3">
    <source>
        <dbReference type="Proteomes" id="UP000747542"/>
    </source>
</evidence>
<protein>
    <submittedName>
        <fullName evidence="2">NATD1-like</fullName>
    </submittedName>
</protein>
<evidence type="ECO:0000259" key="1">
    <source>
        <dbReference type="PROSITE" id="PS51729"/>
    </source>
</evidence>
<dbReference type="AlphaFoldDB" id="A0A8J5NAI7"/>
<sequence>MVTSTCRFSLRWLTESSVRTMASVRKMSNLMEPSSVVHDHHNMEFYIKLGRNKAFLQYDIMDTATKAVDLQHTVVPEAFRGQGIGKVLAKAAFEHFIANNQQMKLTCWYLKKYYQENPLPQYQEKVLME</sequence>
<dbReference type="CDD" id="cd04301">
    <property type="entry name" value="NAT_SF"/>
    <property type="match status" value="1"/>
</dbReference>
<comment type="caution">
    <text evidence="2">The sequence shown here is derived from an EMBL/GenBank/DDBJ whole genome shotgun (WGS) entry which is preliminary data.</text>
</comment>
<gene>
    <name evidence="2" type="primary">natd1-L</name>
    <name evidence="2" type="ORF">Hamer_G009809</name>
</gene>
<dbReference type="PANTHER" id="PTHR31435">
    <property type="entry name" value="PROTEIN NATD1"/>
    <property type="match status" value="1"/>
</dbReference>